<proteinExistence type="predicted"/>
<feature type="domain" description="S-layer protein SbsC C-terminal" evidence="2">
    <location>
        <begin position="403"/>
        <end position="487"/>
    </location>
</feature>
<accession>A0ABW8SUU8</accession>
<gene>
    <name evidence="3" type="ORF">ACJDU8_21830</name>
</gene>
<dbReference type="Proteomes" id="UP001623660">
    <property type="component" value="Unassembled WGS sequence"/>
</dbReference>
<feature type="chain" id="PRO_5045341603" description="S-layer protein SbsC C-terminal domain-containing protein" evidence="1">
    <location>
        <begin position="28"/>
        <end position="596"/>
    </location>
</feature>
<reference evidence="3 4" key="1">
    <citation type="submission" date="2024-11" db="EMBL/GenBank/DDBJ databases">
        <authorList>
            <person name="Heng Y.C."/>
            <person name="Lim A.C.H."/>
            <person name="Lee J.K.Y."/>
            <person name="Kittelmann S."/>
        </authorList>
    </citation>
    <scope>NUCLEOTIDE SEQUENCE [LARGE SCALE GENOMIC DNA]</scope>
    <source>
        <strain evidence="3 4">WILCCON 0269</strain>
    </source>
</reference>
<keyword evidence="4" id="KW-1185">Reference proteome</keyword>
<keyword evidence="1" id="KW-0732">Signal</keyword>
<protein>
    <recommendedName>
        <fullName evidence="2">S-layer protein SbsC C-terminal domain-containing protein</fullName>
    </recommendedName>
</protein>
<sequence>MVKKLKLLIVMAAVVGTFGVTSVPVFADTAPAFKSATYNVSTGELVVTGSNLATTSGTNNDIDPSKIAITDSVNNNYTLTTKAVEIKSSTEADITLNAKDEVALASFLDQNGAKALNRGTYQINVLSGWDGSTSTTDISTHALTVSDVPRLDSAAYDLKTGTLTLTGNMVSNSSSTTSDITPKCLTITDSATKVYTLTTVPTSKAPVKVTDGTTAVITLNVADQCALQGIFDNTSADIKSKENNTYNIIAVAGWNGSGSTASMAAHAITVSDYVLPTVTMSTDITLTYGSNISIPAGAFSKPGTVYVVPSGSTYKTQADLDSLVTDGVALGASVTDITKATTISTKTSATNPYKLTKDTQDYYLVEVDSSGVLSSLSSNKVTINNVAAPSLTVALARGTISGIRVTATACASDSLAYEFSTKSVTIPKVATAISLATDNLPVAGSVYAYTSGNDINGVDPVTNKYLEIYELDSNNKVVKFKQITVSALNLTLAVASTATATTGTKTITYTLSTGTFNVTNGTVNGNWTFGGTNKADLGAITGVVLSNSNHTATITVTNNVGSSTKNYTVVPKQAALSTGFAVPAATTVTVQQQSQT</sequence>
<organism evidence="3 4">
    <name type="scientific">Candidatus Clostridium eludens</name>
    <dbReference type="NCBI Taxonomy" id="3381663"/>
    <lineage>
        <taxon>Bacteria</taxon>
        <taxon>Bacillati</taxon>
        <taxon>Bacillota</taxon>
        <taxon>Clostridia</taxon>
        <taxon>Eubacteriales</taxon>
        <taxon>Clostridiaceae</taxon>
        <taxon>Clostridium</taxon>
    </lineage>
</organism>
<evidence type="ECO:0000313" key="4">
    <source>
        <dbReference type="Proteomes" id="UP001623660"/>
    </source>
</evidence>
<evidence type="ECO:0000259" key="2">
    <source>
        <dbReference type="Pfam" id="PF18316"/>
    </source>
</evidence>
<evidence type="ECO:0000256" key="1">
    <source>
        <dbReference type="SAM" id="SignalP"/>
    </source>
</evidence>
<dbReference type="Pfam" id="PF18316">
    <property type="entry name" value="S-l_SbsC_C"/>
    <property type="match status" value="1"/>
</dbReference>
<evidence type="ECO:0000313" key="3">
    <source>
        <dbReference type="EMBL" id="MFL0198180.1"/>
    </source>
</evidence>
<comment type="caution">
    <text evidence="3">The sequence shown here is derived from an EMBL/GenBank/DDBJ whole genome shotgun (WGS) entry which is preliminary data.</text>
</comment>
<dbReference type="RefSeq" id="WP_406794289.1">
    <property type="nucleotide sequence ID" value="NZ_JBJHZX010000049.1"/>
</dbReference>
<name>A0ABW8SUU8_9CLOT</name>
<feature type="signal peptide" evidence="1">
    <location>
        <begin position="1"/>
        <end position="27"/>
    </location>
</feature>
<dbReference type="EMBL" id="JBJHZX010000049">
    <property type="protein sequence ID" value="MFL0198180.1"/>
    <property type="molecule type" value="Genomic_DNA"/>
</dbReference>
<dbReference type="InterPro" id="IPR040751">
    <property type="entry name" value="SbsC_C"/>
</dbReference>